<dbReference type="GO" id="GO:0008441">
    <property type="term" value="F:3'(2'),5'-bisphosphate nucleotidase activity"/>
    <property type="evidence" value="ECO:0007669"/>
    <property type="project" value="UniProtKB-UniRule"/>
</dbReference>
<evidence type="ECO:0000256" key="1">
    <source>
        <dbReference type="ARBA" id="ARBA00001625"/>
    </source>
</evidence>
<feature type="binding site" evidence="10">
    <location>
        <position position="93"/>
    </location>
    <ligand>
        <name>Mg(2+)</name>
        <dbReference type="ChEBI" id="CHEBI:18420"/>
        <label>2</label>
    </ligand>
</feature>
<keyword evidence="5 9" id="KW-0479">Metal-binding</keyword>
<comment type="cofactor">
    <cofactor evidence="9 10">
        <name>Mg(2+)</name>
        <dbReference type="ChEBI" id="CHEBI:18420"/>
    </cofactor>
</comment>
<dbReference type="GO" id="GO:0000287">
    <property type="term" value="F:magnesium ion binding"/>
    <property type="evidence" value="ECO:0007669"/>
    <property type="project" value="UniProtKB-UniRule"/>
</dbReference>
<dbReference type="GeneID" id="73803202"/>
<evidence type="ECO:0000256" key="6">
    <source>
        <dbReference type="ARBA" id="ARBA00022801"/>
    </source>
</evidence>
<feature type="binding site" evidence="9">
    <location>
        <position position="91"/>
    </location>
    <ligand>
        <name>Mg(2+)</name>
        <dbReference type="ChEBI" id="CHEBI:18420"/>
        <label>2</label>
    </ligand>
</feature>
<dbReference type="InterPro" id="IPR000760">
    <property type="entry name" value="Inositol_monophosphatase-like"/>
</dbReference>
<feature type="binding site" evidence="10">
    <location>
        <position position="94"/>
    </location>
    <ligand>
        <name>Mg(2+)</name>
        <dbReference type="ChEBI" id="CHEBI:18420"/>
        <label>1</label>
        <note>catalytic</note>
    </ligand>
</feature>
<comment type="subcellular location">
    <subcellularLocation>
        <location evidence="9">Cell membrane</location>
        <topology evidence="9">Peripheral membrane protein</topology>
        <orientation evidence="9">Cytoplasmic side</orientation>
    </subcellularLocation>
</comment>
<comment type="function">
    <text evidence="9">Converts adenosine-3',5'-bisphosphate (PAP) to AMP.</text>
</comment>
<evidence type="ECO:0000256" key="7">
    <source>
        <dbReference type="ARBA" id="ARBA00022842"/>
    </source>
</evidence>
<dbReference type="eggNOG" id="COG1218">
    <property type="taxonomic scope" value="Bacteria"/>
</dbReference>
<evidence type="ECO:0000256" key="10">
    <source>
        <dbReference type="PIRSR" id="PIRSR600760-2"/>
    </source>
</evidence>
<evidence type="ECO:0000256" key="9">
    <source>
        <dbReference type="HAMAP-Rule" id="MF_02095"/>
    </source>
</evidence>
<dbReference type="GO" id="GO:0000103">
    <property type="term" value="P:sulfate assimilation"/>
    <property type="evidence" value="ECO:0007669"/>
    <property type="project" value="TreeGrafter"/>
</dbReference>
<gene>
    <name evidence="9 11" type="primary">cysQ</name>
    <name evidence="11" type="ORF">ALIPUT_00086</name>
</gene>
<comment type="similarity">
    <text evidence="2 9">Belongs to the inositol monophosphatase superfamily. CysQ family.</text>
</comment>
<accession>B0MTI6</accession>
<keyword evidence="6 9" id="KW-0378">Hydrolase</keyword>
<evidence type="ECO:0000313" key="11">
    <source>
        <dbReference type="EMBL" id="EDS04215.1"/>
    </source>
</evidence>
<keyword evidence="7 9" id="KW-0460">Magnesium</keyword>
<feature type="binding site" evidence="9">
    <location>
        <position position="94"/>
    </location>
    <ligand>
        <name>Mg(2+)</name>
        <dbReference type="ChEBI" id="CHEBI:18420"/>
        <label>2</label>
    </ligand>
</feature>
<name>B0MTI6_9BACT</name>
<feature type="binding site" evidence="9">
    <location>
        <position position="93"/>
    </location>
    <ligand>
        <name>Mg(2+)</name>
        <dbReference type="ChEBI" id="CHEBI:18420"/>
        <label>1</label>
    </ligand>
</feature>
<dbReference type="OrthoDB" id="9772456at2"/>
<dbReference type="GO" id="GO:0050427">
    <property type="term" value="P:3'-phosphoadenosine 5'-phosphosulfate metabolic process"/>
    <property type="evidence" value="ECO:0007669"/>
    <property type="project" value="TreeGrafter"/>
</dbReference>
<dbReference type="Gene3D" id="3.30.540.10">
    <property type="entry name" value="Fructose-1,6-Bisphosphatase, subunit A, domain 1"/>
    <property type="match status" value="1"/>
</dbReference>
<dbReference type="GO" id="GO:0046854">
    <property type="term" value="P:phosphatidylinositol phosphate biosynthetic process"/>
    <property type="evidence" value="ECO:0007669"/>
    <property type="project" value="InterPro"/>
</dbReference>
<dbReference type="PANTHER" id="PTHR43028:SF5">
    <property type="entry name" value="3'(2'),5'-BISPHOSPHATE NUCLEOTIDASE 1"/>
    <property type="match status" value="1"/>
</dbReference>
<reference evidence="11" key="1">
    <citation type="submission" date="2007-10" db="EMBL/GenBank/DDBJ databases">
        <authorList>
            <person name="Fulton L."/>
            <person name="Clifton S."/>
            <person name="Fulton B."/>
            <person name="Xu J."/>
            <person name="Minx P."/>
            <person name="Pepin K.H."/>
            <person name="Johnson M."/>
            <person name="Thiruvilangam P."/>
            <person name="Bhonagiri V."/>
            <person name="Nash W.E."/>
            <person name="Mardis E.R."/>
            <person name="Wilson R.K."/>
        </authorList>
    </citation>
    <scope>NUCLEOTIDE SEQUENCE [LARGE SCALE GENOMIC DNA]</scope>
    <source>
        <strain evidence="11">DSM 17216</strain>
    </source>
</reference>
<keyword evidence="8 9" id="KW-0472">Membrane</keyword>
<feature type="binding site" evidence="10">
    <location>
        <position position="235"/>
    </location>
    <ligand>
        <name>Mg(2+)</name>
        <dbReference type="ChEBI" id="CHEBI:18420"/>
        <label>1</label>
        <note>catalytic</note>
    </ligand>
</feature>
<feature type="binding site" evidence="9">
    <location>
        <position position="235"/>
    </location>
    <ligand>
        <name>Mg(2+)</name>
        <dbReference type="ChEBI" id="CHEBI:18420"/>
        <label>2</label>
    </ligand>
</feature>
<organism evidence="11 12">
    <name type="scientific">Alistipes putredinis DSM 17216</name>
    <dbReference type="NCBI Taxonomy" id="445970"/>
    <lineage>
        <taxon>Bacteria</taxon>
        <taxon>Pseudomonadati</taxon>
        <taxon>Bacteroidota</taxon>
        <taxon>Bacteroidia</taxon>
        <taxon>Bacteroidales</taxon>
        <taxon>Rikenellaceae</taxon>
        <taxon>Alistipes</taxon>
    </lineage>
</organism>
<evidence type="ECO:0000313" key="12">
    <source>
        <dbReference type="Proteomes" id="UP000005819"/>
    </source>
</evidence>
<comment type="catalytic activity">
    <reaction evidence="1 9">
        <text>adenosine 3',5'-bisphosphate + H2O = AMP + phosphate</text>
        <dbReference type="Rhea" id="RHEA:10040"/>
        <dbReference type="ChEBI" id="CHEBI:15377"/>
        <dbReference type="ChEBI" id="CHEBI:43474"/>
        <dbReference type="ChEBI" id="CHEBI:58343"/>
        <dbReference type="ChEBI" id="CHEBI:456215"/>
        <dbReference type="EC" id="3.1.3.7"/>
    </reaction>
</comment>
<proteinExistence type="inferred from homology"/>
<dbReference type="Pfam" id="PF00459">
    <property type="entry name" value="Inositol_P"/>
    <property type="match status" value="1"/>
</dbReference>
<dbReference type="HOGENOM" id="CLU_044118_3_0_10"/>
<evidence type="ECO:0000256" key="2">
    <source>
        <dbReference type="ARBA" id="ARBA00005289"/>
    </source>
</evidence>
<dbReference type="InterPro" id="IPR020550">
    <property type="entry name" value="Inositol_monophosphatase_CS"/>
</dbReference>
<reference evidence="11" key="2">
    <citation type="submission" date="2013-09" db="EMBL/GenBank/DDBJ databases">
        <title>Draft genome sequence of Alistipes putredinis (DSM 17216).</title>
        <authorList>
            <person name="Sudarsanam P."/>
            <person name="Ley R."/>
            <person name="Guruge J."/>
            <person name="Turnbaugh P.J."/>
            <person name="Mahowald M."/>
            <person name="Liep D."/>
            <person name="Gordon J."/>
        </authorList>
    </citation>
    <scope>NUCLEOTIDE SEQUENCE</scope>
    <source>
        <strain evidence="11">DSM 17216</strain>
    </source>
</reference>
<dbReference type="RefSeq" id="WP_004328911.1">
    <property type="nucleotide sequence ID" value="NZ_DS499579.1"/>
</dbReference>
<dbReference type="PROSITE" id="PS00630">
    <property type="entry name" value="IMP_2"/>
    <property type="match status" value="1"/>
</dbReference>
<dbReference type="NCBIfam" id="TIGR01331">
    <property type="entry name" value="bisphos_cysQ"/>
    <property type="match status" value="1"/>
</dbReference>
<comment type="caution">
    <text evidence="11">The sequence shown here is derived from an EMBL/GenBank/DDBJ whole genome shotgun (WGS) entry which is preliminary data.</text>
</comment>
<dbReference type="HAMAP" id="MF_02095">
    <property type="entry name" value="CysQ"/>
    <property type="match status" value="1"/>
</dbReference>
<dbReference type="InterPro" id="IPR050725">
    <property type="entry name" value="CysQ/Inositol_MonoPase"/>
</dbReference>
<evidence type="ECO:0000256" key="3">
    <source>
        <dbReference type="ARBA" id="ARBA00022475"/>
    </source>
</evidence>
<evidence type="ECO:0000256" key="8">
    <source>
        <dbReference type="ARBA" id="ARBA00023136"/>
    </source>
</evidence>
<dbReference type="Proteomes" id="UP000005819">
    <property type="component" value="Unassembled WGS sequence"/>
</dbReference>
<protein>
    <recommendedName>
        <fullName evidence="9">3'(2'),5'-bisphosphate nucleotidase CysQ</fullName>
        <ecNumber evidence="9">3.1.3.7</ecNumber>
    </recommendedName>
    <alternativeName>
        <fullName evidence="9">3'(2'),5-bisphosphonucleoside 3'(2')-phosphohydrolase</fullName>
    </alternativeName>
    <alternativeName>
        <fullName evidence="9">3'-phosphoadenosine 5'-phosphate phosphatase</fullName>
        <shortName evidence="9">PAP phosphatase</shortName>
    </alternativeName>
</protein>
<keyword evidence="12" id="KW-1185">Reference proteome</keyword>
<dbReference type="PANTHER" id="PTHR43028">
    <property type="entry name" value="3'(2'),5'-BISPHOSPHATE NUCLEOTIDASE 1"/>
    <property type="match status" value="1"/>
</dbReference>
<feature type="binding site" evidence="9">
    <location>
        <begin position="93"/>
        <end position="96"/>
    </location>
    <ligand>
        <name>substrate</name>
    </ligand>
</feature>
<feature type="binding site" evidence="9">
    <location>
        <position position="91"/>
    </location>
    <ligand>
        <name>Mg(2+)</name>
        <dbReference type="ChEBI" id="CHEBI:18420"/>
        <label>1</label>
    </ligand>
</feature>
<dbReference type="PROSITE" id="PS00629">
    <property type="entry name" value="IMP_1"/>
    <property type="match status" value="1"/>
</dbReference>
<feature type="binding site" evidence="10">
    <location>
        <position position="91"/>
    </location>
    <ligand>
        <name>Mg(2+)</name>
        <dbReference type="ChEBI" id="CHEBI:18420"/>
        <label>1</label>
        <note>catalytic</note>
    </ligand>
</feature>
<feature type="binding site" evidence="10">
    <location>
        <position position="71"/>
    </location>
    <ligand>
        <name>Mg(2+)</name>
        <dbReference type="ChEBI" id="CHEBI:18420"/>
        <label>1</label>
        <note>catalytic</note>
    </ligand>
</feature>
<evidence type="ECO:0000256" key="5">
    <source>
        <dbReference type="ARBA" id="ARBA00022723"/>
    </source>
</evidence>
<dbReference type="GO" id="GO:0005886">
    <property type="term" value="C:plasma membrane"/>
    <property type="evidence" value="ECO:0007669"/>
    <property type="project" value="UniProtKB-SubCell"/>
</dbReference>
<dbReference type="CDD" id="cd01638">
    <property type="entry name" value="CysQ"/>
    <property type="match status" value="1"/>
</dbReference>
<dbReference type="EMBL" id="ABFK02000016">
    <property type="protein sequence ID" value="EDS04215.1"/>
    <property type="molecule type" value="Genomic_DNA"/>
</dbReference>
<dbReference type="InterPro" id="IPR020583">
    <property type="entry name" value="Inositol_monoP_metal-BS"/>
</dbReference>
<feature type="binding site" evidence="9">
    <location>
        <position position="235"/>
    </location>
    <ligand>
        <name>substrate</name>
    </ligand>
</feature>
<feature type="binding site" evidence="9">
    <location>
        <position position="71"/>
    </location>
    <ligand>
        <name>Mg(2+)</name>
        <dbReference type="ChEBI" id="CHEBI:18420"/>
        <label>1</label>
    </ligand>
</feature>
<dbReference type="SUPFAM" id="SSF56655">
    <property type="entry name" value="Carbohydrate phosphatase"/>
    <property type="match status" value="1"/>
</dbReference>
<keyword evidence="4" id="KW-0997">Cell inner membrane</keyword>
<evidence type="ECO:0000256" key="4">
    <source>
        <dbReference type="ARBA" id="ARBA00022519"/>
    </source>
</evidence>
<feature type="binding site" evidence="9">
    <location>
        <position position="71"/>
    </location>
    <ligand>
        <name>substrate</name>
    </ligand>
</feature>
<dbReference type="PRINTS" id="PR00377">
    <property type="entry name" value="IMPHPHTASES"/>
</dbReference>
<dbReference type="EC" id="3.1.3.7" evidence="9"/>
<dbReference type="InterPro" id="IPR006240">
    <property type="entry name" value="CysQ"/>
</dbReference>
<keyword evidence="3 9" id="KW-1003">Cell membrane</keyword>
<sequence length="296" mass="33665">MLDNELKSYLLPNLFNAAVRAGAAIMQVYKNKEDYDISIKSDKTPITVADRRAHETIKTYLGPTRIPILSEEGREMRYEERCNWELFWLVDPLDGTVEFIKGNNEFTVNIALMENNRSVASVVYVPYLGKMYLAWRGGGAFLKEGVAADSDAEYSYGQIVESMRRLPVESARHEHPRVAVSRSHKSPELAEYIEELRKSHPDLEVVEQGSSYKFCLLAEGAVDYYFRTTSTYEWDTAAGELILSEVGGETLSLPDYRPLRYNKTDLVNSWFFCRARKMPGCRSEAEMMVGECSAAD</sequence>
<dbReference type="AlphaFoldDB" id="B0MTI6"/>
<dbReference type="Gene3D" id="3.40.190.80">
    <property type="match status" value="1"/>
</dbReference>